<proteinExistence type="predicted"/>
<feature type="transmembrane region" description="Helical" evidence="1">
    <location>
        <begin position="21"/>
        <end position="39"/>
    </location>
</feature>
<protein>
    <submittedName>
        <fullName evidence="2">Uncharacterized protein</fullName>
    </submittedName>
</protein>
<gene>
    <name evidence="2" type="ORF">L596_026935</name>
</gene>
<keyword evidence="1" id="KW-0812">Transmembrane</keyword>
<accession>A0A4U5M2Z5</accession>
<sequence length="124" mass="14344">MEQEIRKKQQKELLKESVEKLIRMSLGCVFHCIHFYLFVSCFHFDLPYKIVDPVLQRFLHAPLRALPPLQQKFSEEGTSISLRCHSELSLRSQQTSSAKSVAYSCERSLAPSVLSIWPTIRSSF</sequence>
<evidence type="ECO:0000313" key="3">
    <source>
        <dbReference type="Proteomes" id="UP000298663"/>
    </source>
</evidence>
<evidence type="ECO:0000313" key="2">
    <source>
        <dbReference type="EMBL" id="TKR63052.1"/>
    </source>
</evidence>
<keyword evidence="3" id="KW-1185">Reference proteome</keyword>
<organism evidence="2 3">
    <name type="scientific">Steinernema carpocapsae</name>
    <name type="common">Entomopathogenic nematode</name>
    <dbReference type="NCBI Taxonomy" id="34508"/>
    <lineage>
        <taxon>Eukaryota</taxon>
        <taxon>Metazoa</taxon>
        <taxon>Ecdysozoa</taxon>
        <taxon>Nematoda</taxon>
        <taxon>Chromadorea</taxon>
        <taxon>Rhabditida</taxon>
        <taxon>Tylenchina</taxon>
        <taxon>Panagrolaimomorpha</taxon>
        <taxon>Strongyloidoidea</taxon>
        <taxon>Steinernematidae</taxon>
        <taxon>Steinernema</taxon>
    </lineage>
</organism>
<dbReference type="Proteomes" id="UP000298663">
    <property type="component" value="Unassembled WGS sequence"/>
</dbReference>
<reference evidence="2 3" key="1">
    <citation type="journal article" date="2015" name="Genome Biol.">
        <title>Comparative genomics of Steinernema reveals deeply conserved gene regulatory networks.</title>
        <authorList>
            <person name="Dillman A.R."/>
            <person name="Macchietto M."/>
            <person name="Porter C.F."/>
            <person name="Rogers A."/>
            <person name="Williams B."/>
            <person name="Antoshechkin I."/>
            <person name="Lee M.M."/>
            <person name="Goodwin Z."/>
            <person name="Lu X."/>
            <person name="Lewis E.E."/>
            <person name="Goodrich-Blair H."/>
            <person name="Stock S.P."/>
            <person name="Adams B.J."/>
            <person name="Sternberg P.W."/>
            <person name="Mortazavi A."/>
        </authorList>
    </citation>
    <scope>NUCLEOTIDE SEQUENCE [LARGE SCALE GENOMIC DNA]</scope>
    <source>
        <strain evidence="2 3">ALL</strain>
    </source>
</reference>
<dbReference type="EMBL" id="AZBU02000010">
    <property type="protein sequence ID" value="TKR63052.1"/>
    <property type="molecule type" value="Genomic_DNA"/>
</dbReference>
<reference evidence="2 3" key="2">
    <citation type="journal article" date="2019" name="G3 (Bethesda)">
        <title>Hybrid Assembly of the Genome of the Entomopathogenic Nematode Steinernema carpocapsae Identifies the X-Chromosome.</title>
        <authorList>
            <person name="Serra L."/>
            <person name="Macchietto M."/>
            <person name="Macias-Munoz A."/>
            <person name="McGill C.J."/>
            <person name="Rodriguez I.M."/>
            <person name="Rodriguez B."/>
            <person name="Murad R."/>
            <person name="Mortazavi A."/>
        </authorList>
    </citation>
    <scope>NUCLEOTIDE SEQUENCE [LARGE SCALE GENOMIC DNA]</scope>
    <source>
        <strain evidence="2 3">ALL</strain>
    </source>
</reference>
<keyword evidence="1" id="KW-1133">Transmembrane helix</keyword>
<name>A0A4U5M2Z5_STECR</name>
<evidence type="ECO:0000256" key="1">
    <source>
        <dbReference type="SAM" id="Phobius"/>
    </source>
</evidence>
<keyword evidence="1" id="KW-0472">Membrane</keyword>
<comment type="caution">
    <text evidence="2">The sequence shown here is derived from an EMBL/GenBank/DDBJ whole genome shotgun (WGS) entry which is preliminary data.</text>
</comment>
<dbReference type="AlphaFoldDB" id="A0A4U5M2Z5"/>